<feature type="transmembrane region" description="Helical" evidence="6">
    <location>
        <begin position="321"/>
        <end position="344"/>
    </location>
</feature>
<feature type="transmembrane region" description="Helical" evidence="6">
    <location>
        <begin position="263"/>
        <end position="283"/>
    </location>
</feature>
<keyword evidence="4 6" id="KW-1133">Transmembrane helix</keyword>
<evidence type="ECO:0000256" key="6">
    <source>
        <dbReference type="SAM" id="Phobius"/>
    </source>
</evidence>
<feature type="transmembrane region" description="Helical" evidence="6">
    <location>
        <begin position="486"/>
        <end position="507"/>
    </location>
</feature>
<dbReference type="PANTHER" id="PTHR30287:SF2">
    <property type="entry name" value="BLL1001 PROTEIN"/>
    <property type="match status" value="1"/>
</dbReference>
<protein>
    <submittedName>
        <fullName evidence="9">Permease</fullName>
    </submittedName>
</protein>
<organism evidence="9 10">
    <name type="scientific">Sandarakinorhabdus glacialis</name>
    <dbReference type="NCBI Taxonomy" id="1614636"/>
    <lineage>
        <taxon>Bacteria</taxon>
        <taxon>Pseudomonadati</taxon>
        <taxon>Pseudomonadota</taxon>
        <taxon>Alphaproteobacteria</taxon>
        <taxon>Sphingomonadales</taxon>
        <taxon>Sphingosinicellaceae</taxon>
        <taxon>Sandarakinorhabdus</taxon>
    </lineage>
</organism>
<comment type="caution">
    <text evidence="9">The sequence shown here is derived from an EMBL/GenBank/DDBJ whole genome shotgun (WGS) entry which is preliminary data.</text>
</comment>
<dbReference type="Pfam" id="PF12704">
    <property type="entry name" value="MacB_PCD"/>
    <property type="match status" value="1"/>
</dbReference>
<dbReference type="Pfam" id="PF02687">
    <property type="entry name" value="FtsX"/>
    <property type="match status" value="2"/>
</dbReference>
<reference evidence="9" key="2">
    <citation type="submission" date="2020-09" db="EMBL/GenBank/DDBJ databases">
        <authorList>
            <person name="Sun Q."/>
            <person name="Zhou Y."/>
        </authorList>
    </citation>
    <scope>NUCLEOTIDE SEQUENCE</scope>
    <source>
        <strain evidence="9">CGMCC 1.15519</strain>
    </source>
</reference>
<dbReference type="InterPro" id="IPR003838">
    <property type="entry name" value="ABC3_permease_C"/>
</dbReference>
<keyword evidence="2" id="KW-1003">Cell membrane</keyword>
<accession>A0A917E7F8</accession>
<evidence type="ECO:0000259" key="8">
    <source>
        <dbReference type="Pfam" id="PF12704"/>
    </source>
</evidence>
<dbReference type="PANTHER" id="PTHR30287">
    <property type="entry name" value="MEMBRANE COMPONENT OF PREDICTED ABC SUPERFAMILY METABOLITE UPTAKE TRANSPORTER"/>
    <property type="match status" value="1"/>
</dbReference>
<feature type="transmembrane region" description="Helical" evidence="6">
    <location>
        <begin position="364"/>
        <end position="388"/>
    </location>
</feature>
<proteinExistence type="predicted"/>
<feature type="domain" description="ABC3 transporter permease C-terminal" evidence="7">
    <location>
        <begin position="721"/>
        <end position="835"/>
    </location>
</feature>
<keyword evidence="10" id="KW-1185">Reference proteome</keyword>
<dbReference type="InterPro" id="IPR038766">
    <property type="entry name" value="Membrane_comp_ABC_pdt"/>
</dbReference>
<dbReference type="InterPro" id="IPR025857">
    <property type="entry name" value="MacB_PCD"/>
</dbReference>
<sequence>MTAAWQPPPTTAARWMVIGEWRAHPARLVIGALAIAVGVALGFAVHLVNQTALASFDRAVRTVNGAADLQIRAATPAGFAESLYPRIARTPGVAAASPVVEIVAFASASTTGTANPAPMTLLGLDVLRAAAVTPSLIGLPPDRSSPFDPDAIFLSRAALTAAKKNLGDRITLTAANTSRSFTIAGILANTGNDQAIAVIDIADAQWRFAQLGKLQRIDIRLAQGMNRAAAMAAINARLPADARLVSPENAQASSDSLSRAYRVNLEMLAMVALLTGGFLVYSAQSLSVARRRPQFALLRVLGLRPGALTVQIVLEGAIVGLIGAGLGIAIGYGLADLAVTLLGGDLGGGLLGRGEVHLDFSAPAALVFAMIGIAVAIASSLVPALEAARAKPAIALKNAGDTTDPRHRPAGWPGLVLLGLGGLAALGPPIAELPLLGYAAMALLLAGGVAAMPFLARALLAPLQNLSLPAPLDLALKRLWGAPQQAAVALCGIVASTSLMVAMAVMVSSFRGSVDDWLVQILPSDVYLHIEGAETAGLDPTAQARLAATPGVAKIRFLRQIPLRLAADRAPVILTGQPDPAASIPLIGRTIPVPAGEVAAYISEPMVWLYNLKPGDRMNLPLGGKSRPVFIAGVWRDYARQFGAITLADRDFTALTGDRTRSEAAIDTAPGTDPAKLITALRQRLGPVIGAQAMFAEPRQMRAVALSIFDRSFAITYALEAIAIVIGLVGVAATFSAQTLARTREFGMLRHIGVRRGQIMTMLAAEGALLGIIGVIAGLALGVLMSQVLIHVVNPQSFHWTMDTRIPWPLFAGLAAALTAAAAGTAALAGRRAVSADAIRAVREDW</sequence>
<dbReference type="AlphaFoldDB" id="A0A917E7F8"/>
<comment type="subcellular location">
    <subcellularLocation>
        <location evidence="1">Cell membrane</location>
        <topology evidence="1">Multi-pass membrane protein</topology>
    </subcellularLocation>
</comment>
<evidence type="ECO:0000256" key="2">
    <source>
        <dbReference type="ARBA" id="ARBA00022475"/>
    </source>
</evidence>
<name>A0A917E7F8_9SPHN</name>
<evidence type="ECO:0000256" key="4">
    <source>
        <dbReference type="ARBA" id="ARBA00022989"/>
    </source>
</evidence>
<keyword evidence="5 6" id="KW-0472">Membrane</keyword>
<evidence type="ECO:0000256" key="5">
    <source>
        <dbReference type="ARBA" id="ARBA00023136"/>
    </source>
</evidence>
<feature type="transmembrane region" description="Helical" evidence="6">
    <location>
        <begin position="409"/>
        <end position="430"/>
    </location>
</feature>
<feature type="transmembrane region" description="Helical" evidence="6">
    <location>
        <begin position="762"/>
        <end position="790"/>
    </location>
</feature>
<feature type="transmembrane region" description="Helical" evidence="6">
    <location>
        <begin position="436"/>
        <end position="456"/>
    </location>
</feature>
<reference evidence="9" key="1">
    <citation type="journal article" date="2014" name="Int. J. Syst. Evol. Microbiol.">
        <title>Complete genome sequence of Corynebacterium casei LMG S-19264T (=DSM 44701T), isolated from a smear-ripened cheese.</title>
        <authorList>
            <consortium name="US DOE Joint Genome Institute (JGI-PGF)"/>
            <person name="Walter F."/>
            <person name="Albersmeier A."/>
            <person name="Kalinowski J."/>
            <person name="Ruckert C."/>
        </authorList>
    </citation>
    <scope>NUCLEOTIDE SEQUENCE</scope>
    <source>
        <strain evidence="9">CGMCC 1.15519</strain>
    </source>
</reference>
<dbReference type="GO" id="GO:0005886">
    <property type="term" value="C:plasma membrane"/>
    <property type="evidence" value="ECO:0007669"/>
    <property type="project" value="UniProtKB-SubCell"/>
</dbReference>
<evidence type="ECO:0000256" key="1">
    <source>
        <dbReference type="ARBA" id="ARBA00004651"/>
    </source>
</evidence>
<dbReference type="EMBL" id="BMJM01000005">
    <property type="protein sequence ID" value="GGE11659.1"/>
    <property type="molecule type" value="Genomic_DNA"/>
</dbReference>
<feature type="domain" description="ABC3 transporter permease C-terminal" evidence="7">
    <location>
        <begin position="268"/>
        <end position="392"/>
    </location>
</feature>
<feature type="domain" description="MacB-like periplasmic core" evidence="8">
    <location>
        <begin position="32"/>
        <end position="236"/>
    </location>
</feature>
<dbReference type="RefSeq" id="WP_188762560.1">
    <property type="nucleotide sequence ID" value="NZ_BMJM01000005.1"/>
</dbReference>
<evidence type="ECO:0000313" key="10">
    <source>
        <dbReference type="Proteomes" id="UP000635071"/>
    </source>
</evidence>
<feature type="transmembrane region" description="Helical" evidence="6">
    <location>
        <begin position="810"/>
        <end position="830"/>
    </location>
</feature>
<feature type="transmembrane region" description="Helical" evidence="6">
    <location>
        <begin position="717"/>
        <end position="741"/>
    </location>
</feature>
<evidence type="ECO:0000256" key="3">
    <source>
        <dbReference type="ARBA" id="ARBA00022692"/>
    </source>
</evidence>
<dbReference type="Proteomes" id="UP000635071">
    <property type="component" value="Unassembled WGS sequence"/>
</dbReference>
<evidence type="ECO:0000259" key="7">
    <source>
        <dbReference type="Pfam" id="PF02687"/>
    </source>
</evidence>
<gene>
    <name evidence="9" type="ORF">GCM10011529_17460</name>
</gene>
<feature type="transmembrane region" description="Helical" evidence="6">
    <location>
        <begin position="28"/>
        <end position="48"/>
    </location>
</feature>
<keyword evidence="3 6" id="KW-0812">Transmembrane</keyword>
<evidence type="ECO:0000313" key="9">
    <source>
        <dbReference type="EMBL" id="GGE11659.1"/>
    </source>
</evidence>